<dbReference type="Pfam" id="PF00126">
    <property type="entry name" value="HTH_1"/>
    <property type="match status" value="1"/>
</dbReference>
<dbReference type="PANTHER" id="PTHR30346">
    <property type="entry name" value="TRANSCRIPTIONAL DUAL REGULATOR HCAR-RELATED"/>
    <property type="match status" value="1"/>
</dbReference>
<dbReference type="GO" id="GO:0032993">
    <property type="term" value="C:protein-DNA complex"/>
    <property type="evidence" value="ECO:0007669"/>
    <property type="project" value="TreeGrafter"/>
</dbReference>
<proteinExistence type="inferred from homology"/>
<evidence type="ECO:0000256" key="1">
    <source>
        <dbReference type="ARBA" id="ARBA00009437"/>
    </source>
</evidence>
<comment type="caution">
    <text evidence="6">The sequence shown here is derived from an EMBL/GenBank/DDBJ whole genome shotgun (WGS) entry which is preliminary data.</text>
</comment>
<dbReference type="SUPFAM" id="SSF53850">
    <property type="entry name" value="Periplasmic binding protein-like II"/>
    <property type="match status" value="1"/>
</dbReference>
<dbReference type="SUPFAM" id="SSF46785">
    <property type="entry name" value="Winged helix' DNA-binding domain"/>
    <property type="match status" value="1"/>
</dbReference>
<comment type="similarity">
    <text evidence="1">Belongs to the LysR transcriptional regulatory family.</text>
</comment>
<dbReference type="AlphaFoldDB" id="A0A849ACF7"/>
<evidence type="ECO:0000259" key="5">
    <source>
        <dbReference type="PROSITE" id="PS50931"/>
    </source>
</evidence>
<dbReference type="PANTHER" id="PTHR30346:SF28">
    <property type="entry name" value="HTH-TYPE TRANSCRIPTIONAL REGULATOR CYNR"/>
    <property type="match status" value="1"/>
</dbReference>
<keyword evidence="4" id="KW-0804">Transcription</keyword>
<keyword evidence="7" id="KW-1185">Reference proteome</keyword>
<dbReference type="InterPro" id="IPR036388">
    <property type="entry name" value="WH-like_DNA-bd_sf"/>
</dbReference>
<dbReference type="Proteomes" id="UP000562984">
    <property type="component" value="Unassembled WGS sequence"/>
</dbReference>
<dbReference type="EMBL" id="JABEND010000016">
    <property type="protein sequence ID" value="NNG37597.1"/>
    <property type="molecule type" value="Genomic_DNA"/>
</dbReference>
<dbReference type="GO" id="GO:0003677">
    <property type="term" value="F:DNA binding"/>
    <property type="evidence" value="ECO:0007669"/>
    <property type="project" value="UniProtKB-KW"/>
</dbReference>
<dbReference type="RefSeq" id="WP_171201298.1">
    <property type="nucleotide sequence ID" value="NZ_JABEND010000016.1"/>
</dbReference>
<accession>A0A849ACF7</accession>
<feature type="domain" description="HTH lysR-type" evidence="5">
    <location>
        <begin position="1"/>
        <end position="62"/>
    </location>
</feature>
<evidence type="ECO:0000256" key="3">
    <source>
        <dbReference type="ARBA" id="ARBA00023125"/>
    </source>
</evidence>
<evidence type="ECO:0000256" key="4">
    <source>
        <dbReference type="ARBA" id="ARBA00023163"/>
    </source>
</evidence>
<dbReference type="GO" id="GO:0003700">
    <property type="term" value="F:DNA-binding transcription factor activity"/>
    <property type="evidence" value="ECO:0007669"/>
    <property type="project" value="InterPro"/>
</dbReference>
<keyword evidence="2" id="KW-0805">Transcription regulation</keyword>
<dbReference type="Gene3D" id="3.40.190.10">
    <property type="entry name" value="Periplasmic binding protein-like II"/>
    <property type="match status" value="2"/>
</dbReference>
<dbReference type="InterPro" id="IPR000847">
    <property type="entry name" value="LysR_HTH_N"/>
</dbReference>
<keyword evidence="3" id="KW-0238">DNA-binding</keyword>
<dbReference type="Gene3D" id="1.10.10.10">
    <property type="entry name" value="Winged helix-like DNA-binding domain superfamily/Winged helix DNA-binding domain"/>
    <property type="match status" value="1"/>
</dbReference>
<evidence type="ECO:0000313" key="7">
    <source>
        <dbReference type="Proteomes" id="UP000562984"/>
    </source>
</evidence>
<dbReference type="PRINTS" id="PR00039">
    <property type="entry name" value="HTHLYSR"/>
</dbReference>
<dbReference type="InterPro" id="IPR036390">
    <property type="entry name" value="WH_DNA-bd_sf"/>
</dbReference>
<sequence>MKTSGLRDGLGWLLVLAREQNMTVAAAELGIAQPTLSRMLSRLESRLGQRIFDRPGRRLVLNPAGARLIAHVRRADAELAAAEQELRAAPPVPLRLGFLHSFGTWLVPRLITDLGLGGPDAPIELSQGAADLVVEQLRSGRSDVAVTSPRPPTTELVWRQLMRQQLWLAVPADHPLAGLDGRRSVRLATVGEQPFLSMPHGFGMRSILDNLCAAAGFTPRITVESQELTTVAALVGAGLGIAVLPAEDVAAVPPGVRLLPLAGSDDYREIGLVWRPDPLPHVREFTERAVRSCAGWVSPAVR</sequence>
<evidence type="ECO:0000313" key="6">
    <source>
        <dbReference type="EMBL" id="NNG37597.1"/>
    </source>
</evidence>
<dbReference type="Pfam" id="PF03466">
    <property type="entry name" value="LysR_substrate"/>
    <property type="match status" value="1"/>
</dbReference>
<dbReference type="InterPro" id="IPR005119">
    <property type="entry name" value="LysR_subst-bd"/>
</dbReference>
<dbReference type="PROSITE" id="PS50931">
    <property type="entry name" value="HTH_LYSR"/>
    <property type="match status" value="1"/>
</dbReference>
<protein>
    <submittedName>
        <fullName evidence="6">LysR family transcriptional regulator</fullName>
    </submittedName>
</protein>
<gene>
    <name evidence="6" type="ORF">HKD39_18205</name>
</gene>
<reference evidence="6 7" key="1">
    <citation type="submission" date="2020-05" db="EMBL/GenBank/DDBJ databases">
        <title>Nakamurella sp. DB0629 isolated from air conditioner.</title>
        <authorList>
            <person name="Kim D.H."/>
            <person name="Kim D.-U."/>
        </authorList>
    </citation>
    <scope>NUCLEOTIDE SEQUENCE [LARGE SCALE GENOMIC DNA]</scope>
    <source>
        <strain evidence="6 7">DB0629</strain>
    </source>
</reference>
<name>A0A849ACF7_9ACTN</name>
<evidence type="ECO:0000256" key="2">
    <source>
        <dbReference type="ARBA" id="ARBA00023015"/>
    </source>
</evidence>
<organism evidence="6 7">
    <name type="scientific">Nakamurella aerolata</name>
    <dbReference type="NCBI Taxonomy" id="1656892"/>
    <lineage>
        <taxon>Bacteria</taxon>
        <taxon>Bacillati</taxon>
        <taxon>Actinomycetota</taxon>
        <taxon>Actinomycetes</taxon>
        <taxon>Nakamurellales</taxon>
        <taxon>Nakamurellaceae</taxon>
        <taxon>Nakamurella</taxon>
    </lineage>
</organism>